<keyword evidence="3" id="KW-1185">Reference proteome</keyword>
<comment type="caution">
    <text evidence="2">The sequence shown here is derived from an EMBL/GenBank/DDBJ whole genome shotgun (WGS) entry which is preliminary data.</text>
</comment>
<accession>A0A8S0TW16</accession>
<dbReference type="EMBL" id="CACTIH010007314">
    <property type="protein sequence ID" value="CAA3009227.1"/>
    <property type="molecule type" value="Genomic_DNA"/>
</dbReference>
<name>A0A8S0TW16_OLEEU</name>
<protein>
    <submittedName>
        <fullName evidence="2">Uncharacterized protein</fullName>
    </submittedName>
</protein>
<organism evidence="2 3">
    <name type="scientific">Olea europaea subsp. europaea</name>
    <dbReference type="NCBI Taxonomy" id="158383"/>
    <lineage>
        <taxon>Eukaryota</taxon>
        <taxon>Viridiplantae</taxon>
        <taxon>Streptophyta</taxon>
        <taxon>Embryophyta</taxon>
        <taxon>Tracheophyta</taxon>
        <taxon>Spermatophyta</taxon>
        <taxon>Magnoliopsida</taxon>
        <taxon>eudicotyledons</taxon>
        <taxon>Gunneridae</taxon>
        <taxon>Pentapetalae</taxon>
        <taxon>asterids</taxon>
        <taxon>lamiids</taxon>
        <taxon>Lamiales</taxon>
        <taxon>Oleaceae</taxon>
        <taxon>Oleeae</taxon>
        <taxon>Olea</taxon>
    </lineage>
</organism>
<gene>
    <name evidence="2" type="ORF">OLEA9_A100143</name>
</gene>
<feature type="region of interest" description="Disordered" evidence="1">
    <location>
        <begin position="1"/>
        <end position="20"/>
    </location>
</feature>
<dbReference type="Gramene" id="OE9A100143T1">
    <property type="protein sequence ID" value="OE9A100143C1"/>
    <property type="gene ID" value="OE9A100143"/>
</dbReference>
<dbReference type="AlphaFoldDB" id="A0A8S0TW16"/>
<dbReference type="Proteomes" id="UP000594638">
    <property type="component" value="Unassembled WGS sequence"/>
</dbReference>
<sequence length="58" mass="6211">MVPQTPTHIHINVGHPTSPLHTPNAVQAAKINKWKAALRAFEIALSIGSISTTLCTIL</sequence>
<evidence type="ECO:0000313" key="2">
    <source>
        <dbReference type="EMBL" id="CAA3009227.1"/>
    </source>
</evidence>
<evidence type="ECO:0000256" key="1">
    <source>
        <dbReference type="SAM" id="MobiDB-lite"/>
    </source>
</evidence>
<reference evidence="2 3" key="1">
    <citation type="submission" date="2019-12" db="EMBL/GenBank/DDBJ databases">
        <authorList>
            <person name="Alioto T."/>
            <person name="Alioto T."/>
            <person name="Gomez Garrido J."/>
        </authorList>
    </citation>
    <scope>NUCLEOTIDE SEQUENCE [LARGE SCALE GENOMIC DNA]</scope>
</reference>
<evidence type="ECO:0000313" key="3">
    <source>
        <dbReference type="Proteomes" id="UP000594638"/>
    </source>
</evidence>
<proteinExistence type="predicted"/>